<keyword evidence="2" id="KW-1185">Reference proteome</keyword>
<dbReference type="Proteomes" id="UP001303046">
    <property type="component" value="Unassembled WGS sequence"/>
</dbReference>
<name>A0ABR1CM86_NECAM</name>
<sequence length="148" mass="16627">MLSLSAYRDLDVLRFVAESAAQENLTTTSVDLNRILMSLGETYAEVLSDAERSMCDRFTAGRRVLEQYINDPELALHMTEEDKEEYAVAERHVSRTLEQMILLMLKFRPHHVLCITTPSLLNNMGTEHGAFAGCSGRFKVLIGDEASS</sequence>
<protein>
    <submittedName>
        <fullName evidence="1">Uncharacterized protein</fullName>
    </submittedName>
</protein>
<proteinExistence type="predicted"/>
<comment type="caution">
    <text evidence="1">The sequence shown here is derived from an EMBL/GenBank/DDBJ whole genome shotgun (WGS) entry which is preliminary data.</text>
</comment>
<organism evidence="1 2">
    <name type="scientific">Necator americanus</name>
    <name type="common">Human hookworm</name>
    <dbReference type="NCBI Taxonomy" id="51031"/>
    <lineage>
        <taxon>Eukaryota</taxon>
        <taxon>Metazoa</taxon>
        <taxon>Ecdysozoa</taxon>
        <taxon>Nematoda</taxon>
        <taxon>Chromadorea</taxon>
        <taxon>Rhabditida</taxon>
        <taxon>Rhabditina</taxon>
        <taxon>Rhabditomorpha</taxon>
        <taxon>Strongyloidea</taxon>
        <taxon>Ancylostomatidae</taxon>
        <taxon>Bunostominae</taxon>
        <taxon>Necator</taxon>
    </lineage>
</organism>
<dbReference type="EMBL" id="JAVFWL010000003">
    <property type="protein sequence ID" value="KAK6739489.1"/>
    <property type="molecule type" value="Genomic_DNA"/>
</dbReference>
<accession>A0ABR1CM86</accession>
<reference evidence="1 2" key="1">
    <citation type="submission" date="2023-08" db="EMBL/GenBank/DDBJ databases">
        <title>A Necator americanus chromosomal reference genome.</title>
        <authorList>
            <person name="Ilik V."/>
            <person name="Petrzelkova K.J."/>
            <person name="Pardy F."/>
            <person name="Fuh T."/>
            <person name="Niatou-Singa F.S."/>
            <person name="Gouil Q."/>
            <person name="Baker L."/>
            <person name="Ritchie M.E."/>
            <person name="Jex A.R."/>
            <person name="Gazzola D."/>
            <person name="Li H."/>
            <person name="Toshio Fujiwara R."/>
            <person name="Zhan B."/>
            <person name="Aroian R.V."/>
            <person name="Pafco B."/>
            <person name="Schwarz E.M."/>
        </authorList>
    </citation>
    <scope>NUCLEOTIDE SEQUENCE [LARGE SCALE GENOMIC DNA]</scope>
    <source>
        <strain evidence="1 2">Aroian</strain>
        <tissue evidence="1">Whole animal</tissue>
    </source>
</reference>
<evidence type="ECO:0000313" key="2">
    <source>
        <dbReference type="Proteomes" id="UP001303046"/>
    </source>
</evidence>
<evidence type="ECO:0000313" key="1">
    <source>
        <dbReference type="EMBL" id="KAK6739489.1"/>
    </source>
</evidence>
<gene>
    <name evidence="1" type="primary">Necator_chrIII.g8914</name>
    <name evidence="1" type="ORF">RB195_008149</name>
</gene>